<comment type="catalytic activity">
    <reaction evidence="6 8 9">
        <text>an N-acyl-L-alpha-aminoacyl-tRNA + H2O = an N-acyl-L-amino acid + a tRNA + H(+)</text>
        <dbReference type="Rhea" id="RHEA:54448"/>
        <dbReference type="Rhea" id="RHEA-COMP:10123"/>
        <dbReference type="Rhea" id="RHEA-COMP:13883"/>
        <dbReference type="ChEBI" id="CHEBI:15377"/>
        <dbReference type="ChEBI" id="CHEBI:15378"/>
        <dbReference type="ChEBI" id="CHEBI:59874"/>
        <dbReference type="ChEBI" id="CHEBI:78442"/>
        <dbReference type="ChEBI" id="CHEBI:138191"/>
        <dbReference type="EC" id="3.1.1.29"/>
    </reaction>
</comment>
<dbReference type="HAMAP" id="MF_00083">
    <property type="entry name" value="Pept_tRNA_hydro_bact"/>
    <property type="match status" value="1"/>
</dbReference>
<dbReference type="CDD" id="cd00462">
    <property type="entry name" value="PTH"/>
    <property type="match status" value="1"/>
</dbReference>
<keyword evidence="8" id="KW-0963">Cytoplasm</keyword>
<reference evidence="11 12" key="1">
    <citation type="submission" date="2010-02" db="EMBL/GenBank/DDBJ databases">
        <authorList>
            <person name="Weinstock G."/>
            <person name="Sodergren E."/>
            <person name="Clifton S."/>
            <person name="Fulton L."/>
            <person name="Fulton B."/>
            <person name="Courtney L."/>
            <person name="Fronick C."/>
            <person name="Harrison M."/>
            <person name="Strong C."/>
            <person name="Farmer C."/>
            <person name="Delahaunty K."/>
            <person name="Markovic C."/>
            <person name="Hall O."/>
            <person name="Minx P."/>
            <person name="Tomlinson C."/>
            <person name="Mitreva M."/>
            <person name="Nelson J."/>
            <person name="Hou S."/>
            <person name="Wollam A."/>
            <person name="Pepin K.H."/>
            <person name="Johnson M."/>
            <person name="Bhonagiri V."/>
            <person name="Zhang X."/>
            <person name="Suruliraj S."/>
            <person name="Warren W."/>
            <person name="Chinwalla A."/>
            <person name="Mardis E.R."/>
            <person name="Wilson R.K."/>
        </authorList>
    </citation>
    <scope>NUCLEOTIDE SEQUENCE [LARGE SCALE GENOMIC DNA]</scope>
    <source>
        <strain evidence="11 12">DSM 2876</strain>
    </source>
</reference>
<proteinExistence type="inferred from homology"/>
<evidence type="ECO:0000256" key="1">
    <source>
        <dbReference type="ARBA" id="ARBA00013260"/>
    </source>
</evidence>
<organism evidence="11 12">
    <name type="scientific">Eshraghiella crossota DSM 2876</name>
    <dbReference type="NCBI Taxonomy" id="511680"/>
    <lineage>
        <taxon>Bacteria</taxon>
        <taxon>Bacillati</taxon>
        <taxon>Bacillota</taxon>
        <taxon>Clostridia</taxon>
        <taxon>Lachnospirales</taxon>
        <taxon>Lachnospiraceae</taxon>
        <taxon>Eshraghiella</taxon>
    </lineage>
</organism>
<evidence type="ECO:0000313" key="12">
    <source>
        <dbReference type="Proteomes" id="UP000006238"/>
    </source>
</evidence>
<dbReference type="HOGENOM" id="CLU_062456_4_1_9"/>
<dbReference type="PANTHER" id="PTHR17224">
    <property type="entry name" value="PEPTIDYL-TRNA HYDROLASE"/>
    <property type="match status" value="1"/>
</dbReference>
<feature type="binding site" evidence="8">
    <location>
        <position position="25"/>
    </location>
    <ligand>
        <name>tRNA</name>
        <dbReference type="ChEBI" id="CHEBI:17843"/>
    </ligand>
</feature>
<protein>
    <recommendedName>
        <fullName evidence="7 8">Peptidyl-tRNA hydrolase</fullName>
        <shortName evidence="8">Pth</shortName>
        <ecNumber evidence="1 8">3.1.1.29</ecNumber>
    </recommendedName>
</protein>
<evidence type="ECO:0000256" key="7">
    <source>
        <dbReference type="ARBA" id="ARBA00050038"/>
    </source>
</evidence>
<feature type="site" description="Stabilizes the basic form of H active site to accept a proton" evidence="8">
    <location>
        <position position="102"/>
    </location>
</feature>
<keyword evidence="4 8" id="KW-0694">RNA-binding</keyword>
<comment type="caution">
    <text evidence="11">The sequence shown here is derived from an EMBL/GenBank/DDBJ whole genome shotgun (WGS) entry which is preliminary data.</text>
</comment>
<dbReference type="EC" id="3.1.1.29" evidence="1 8"/>
<feature type="active site" description="Proton acceptor" evidence="8">
    <location>
        <position position="30"/>
    </location>
</feature>
<evidence type="ECO:0000256" key="10">
    <source>
        <dbReference type="RuleBase" id="RU004320"/>
    </source>
</evidence>
<comment type="subcellular location">
    <subcellularLocation>
        <location evidence="8">Cytoplasm</location>
    </subcellularLocation>
</comment>
<feature type="site" description="Discriminates between blocked and unblocked aminoacyl-tRNA" evidence="8">
    <location>
        <position position="20"/>
    </location>
</feature>
<evidence type="ECO:0000313" key="11">
    <source>
        <dbReference type="EMBL" id="EFF69333.1"/>
    </source>
</evidence>
<dbReference type="PROSITE" id="PS01196">
    <property type="entry name" value="PEPT_TRNA_HYDROL_2"/>
    <property type="match status" value="1"/>
</dbReference>
<dbReference type="STRING" id="45851.BHV86_02755"/>
<comment type="subunit">
    <text evidence="8">Monomer.</text>
</comment>
<dbReference type="GO" id="GO:0006515">
    <property type="term" value="P:protein quality control for misfolded or incompletely synthesized proteins"/>
    <property type="evidence" value="ECO:0007669"/>
    <property type="project" value="UniProtKB-UniRule"/>
</dbReference>
<keyword evidence="3 8" id="KW-0378">Hydrolase</keyword>
<accession>D4RXH1</accession>
<keyword evidence="2 8" id="KW-0820">tRNA-binding</keyword>
<feature type="binding site" evidence="8">
    <location>
        <position position="123"/>
    </location>
    <ligand>
        <name>tRNA</name>
        <dbReference type="ChEBI" id="CHEBI:17843"/>
    </ligand>
</feature>
<evidence type="ECO:0000256" key="6">
    <source>
        <dbReference type="ARBA" id="ARBA00048707"/>
    </source>
</evidence>
<dbReference type="GO" id="GO:0004045">
    <property type="term" value="F:peptidyl-tRNA hydrolase activity"/>
    <property type="evidence" value="ECO:0007669"/>
    <property type="project" value="UniProtKB-UniRule"/>
</dbReference>
<feature type="binding site" evidence="8">
    <location>
        <position position="77"/>
    </location>
    <ligand>
        <name>tRNA</name>
        <dbReference type="ChEBI" id="CHEBI:17843"/>
    </ligand>
</feature>
<dbReference type="PANTHER" id="PTHR17224:SF1">
    <property type="entry name" value="PEPTIDYL-TRNA HYDROLASE"/>
    <property type="match status" value="1"/>
</dbReference>
<evidence type="ECO:0000256" key="9">
    <source>
        <dbReference type="RuleBase" id="RU000673"/>
    </source>
</evidence>
<dbReference type="InterPro" id="IPR036416">
    <property type="entry name" value="Pept_tRNA_hydro_sf"/>
</dbReference>
<dbReference type="NCBIfam" id="TIGR00447">
    <property type="entry name" value="pth"/>
    <property type="match status" value="1"/>
</dbReference>
<dbReference type="EMBL" id="ABWN01000019">
    <property type="protein sequence ID" value="EFF69333.1"/>
    <property type="molecule type" value="Genomic_DNA"/>
</dbReference>
<name>D4RXH1_9FIRM</name>
<sequence>MILLTNLEEKNMYVIAGLGNPEKKYEMTRHNMGFRIIDALAGRFNISMTEQKHKGLIGKGIIGGNKVILVKPLTYMNLSGECIRPVCDYYKVDPSECIVAFDDISLEPGKIRIRKKGSAGGHNGIKSIISCLGTDAFPRLKFGVGDKPKQMDLADYVLGRFNSEDEAIVAKELEKACNAIECMVTEGYDAAMNKYNGV</sequence>
<comment type="function">
    <text evidence="8">Catalyzes the release of premature peptidyl moieties from peptidyl-tRNA molecules trapped in stalled 50S ribosomal subunits, and thus maintains levels of free tRNAs and 50S ribosomes.</text>
</comment>
<dbReference type="SUPFAM" id="SSF53178">
    <property type="entry name" value="Peptidyl-tRNA hydrolase-like"/>
    <property type="match status" value="1"/>
</dbReference>
<dbReference type="AlphaFoldDB" id="D4RXH1"/>
<dbReference type="GO" id="GO:0000049">
    <property type="term" value="F:tRNA binding"/>
    <property type="evidence" value="ECO:0007669"/>
    <property type="project" value="UniProtKB-UniRule"/>
</dbReference>
<evidence type="ECO:0000256" key="5">
    <source>
        <dbReference type="ARBA" id="ARBA00038063"/>
    </source>
</evidence>
<dbReference type="PROSITE" id="PS01195">
    <property type="entry name" value="PEPT_TRNA_HYDROL_1"/>
    <property type="match status" value="1"/>
</dbReference>
<dbReference type="InterPro" id="IPR018171">
    <property type="entry name" value="Pept_tRNA_hydro_CS"/>
</dbReference>
<feature type="binding site" evidence="8">
    <location>
        <position position="75"/>
    </location>
    <ligand>
        <name>tRNA</name>
        <dbReference type="ChEBI" id="CHEBI:17843"/>
    </ligand>
</feature>
<dbReference type="FunFam" id="3.40.50.1470:FF:000001">
    <property type="entry name" value="Peptidyl-tRNA hydrolase"/>
    <property type="match status" value="1"/>
</dbReference>
<dbReference type="InterPro" id="IPR001328">
    <property type="entry name" value="Pept_tRNA_hydro"/>
</dbReference>
<comment type="similarity">
    <text evidence="5 8 10">Belongs to the PTH family.</text>
</comment>
<evidence type="ECO:0000256" key="3">
    <source>
        <dbReference type="ARBA" id="ARBA00022801"/>
    </source>
</evidence>
<dbReference type="Proteomes" id="UP000006238">
    <property type="component" value="Unassembled WGS sequence"/>
</dbReference>
<evidence type="ECO:0000256" key="2">
    <source>
        <dbReference type="ARBA" id="ARBA00022555"/>
    </source>
</evidence>
<evidence type="ECO:0000256" key="4">
    <source>
        <dbReference type="ARBA" id="ARBA00022884"/>
    </source>
</evidence>
<dbReference type="GO" id="GO:0005737">
    <property type="term" value="C:cytoplasm"/>
    <property type="evidence" value="ECO:0007669"/>
    <property type="project" value="UniProtKB-SubCell"/>
</dbReference>
<gene>
    <name evidence="8 11" type="primary">pth</name>
    <name evidence="11" type="ORF">BUTYVIB_00522</name>
</gene>
<evidence type="ECO:0000256" key="8">
    <source>
        <dbReference type="HAMAP-Rule" id="MF_00083"/>
    </source>
</evidence>
<dbReference type="Pfam" id="PF01195">
    <property type="entry name" value="Pept_tRNA_hydro"/>
    <property type="match status" value="1"/>
</dbReference>
<comment type="function">
    <text evidence="8">Hydrolyzes ribosome-free peptidyl-tRNAs (with 1 or more amino acids incorporated), which drop off the ribosome during protein synthesis, or as a result of ribosome stalling.</text>
</comment>
<keyword evidence="12" id="KW-1185">Reference proteome</keyword>
<dbReference type="GO" id="GO:0072344">
    <property type="term" value="P:rescue of stalled ribosome"/>
    <property type="evidence" value="ECO:0007669"/>
    <property type="project" value="UniProtKB-UniRule"/>
</dbReference>
<dbReference type="eggNOG" id="COG0193">
    <property type="taxonomic scope" value="Bacteria"/>
</dbReference>
<dbReference type="Gene3D" id="3.40.50.1470">
    <property type="entry name" value="Peptidyl-tRNA hydrolase"/>
    <property type="match status" value="1"/>
</dbReference>